<dbReference type="InParanoid" id="A0A316VI83"/>
<dbReference type="OrthoDB" id="5553410at2759"/>
<name>A0A316VI83_9BASI</name>
<dbReference type="PANTHER" id="PTHR37783:SF1">
    <property type="entry name" value="MEMBRANE PROTEIN, PUTATIVE (AFU_ORTHOLOGUE AFUA_1G04315)-RELATED"/>
    <property type="match status" value="1"/>
</dbReference>
<dbReference type="Gene3D" id="3.20.180.10">
    <property type="entry name" value="PNP-oxidase-like"/>
    <property type="match status" value="1"/>
</dbReference>
<dbReference type="PANTHER" id="PTHR37783">
    <property type="entry name" value="MEMBRANE PROTEIN, PUTATIVE (AFU_ORTHOLOGUE AFUA_1G04315)-RELATED"/>
    <property type="match status" value="1"/>
</dbReference>
<protein>
    <recommendedName>
        <fullName evidence="1">DUF2470 domain-containing protein</fullName>
    </recommendedName>
</protein>
<keyword evidence="3" id="KW-1185">Reference proteome</keyword>
<dbReference type="EMBL" id="KZ819603">
    <property type="protein sequence ID" value="PWN36033.1"/>
    <property type="molecule type" value="Genomic_DNA"/>
</dbReference>
<dbReference type="InterPro" id="IPR019595">
    <property type="entry name" value="DUF2470"/>
</dbReference>
<sequence>MASDPVASRAEPIMSHMNRDHKDSMIAIVAHRIPSLPHPPKSAKMISIDANGFTLEYKLITSLFWNPSGEKKKVRVPFSPIIKDQTEVRQRIIDIANDAEQKRKRNYPVKYSVPRDLPIWILLHASMFFIANPDAFKTVSAKIPFGASILQSVFDQIRSRLPNGAASMAWLHRWIVRAHLGEAALMAFYSYTRGARGLVLIQWVFTQFVVGFTTFFNFNKINASVPARDAASGKH</sequence>
<dbReference type="AlphaFoldDB" id="A0A316VI83"/>
<dbReference type="InterPro" id="IPR037119">
    <property type="entry name" value="Haem_oxidase_HugZ-like_sf"/>
</dbReference>
<evidence type="ECO:0000259" key="1">
    <source>
        <dbReference type="Pfam" id="PF10615"/>
    </source>
</evidence>
<gene>
    <name evidence="2" type="ORF">FA14DRAFT_155442</name>
</gene>
<dbReference type="Proteomes" id="UP000245771">
    <property type="component" value="Unassembled WGS sequence"/>
</dbReference>
<proteinExistence type="predicted"/>
<dbReference type="GeneID" id="37019534"/>
<evidence type="ECO:0000313" key="2">
    <source>
        <dbReference type="EMBL" id="PWN36033.1"/>
    </source>
</evidence>
<dbReference type="Pfam" id="PF10615">
    <property type="entry name" value="DUF2470"/>
    <property type="match status" value="1"/>
</dbReference>
<feature type="domain" description="DUF2470" evidence="1">
    <location>
        <begin position="11"/>
        <end position="94"/>
    </location>
</feature>
<evidence type="ECO:0000313" key="3">
    <source>
        <dbReference type="Proteomes" id="UP000245771"/>
    </source>
</evidence>
<dbReference type="RefSeq" id="XP_025356335.1">
    <property type="nucleotide sequence ID" value="XM_025497753.1"/>
</dbReference>
<reference evidence="2 3" key="1">
    <citation type="journal article" date="2018" name="Mol. Biol. Evol.">
        <title>Broad Genomic Sampling Reveals a Smut Pathogenic Ancestry of the Fungal Clade Ustilaginomycotina.</title>
        <authorList>
            <person name="Kijpornyongpan T."/>
            <person name="Mondo S.J."/>
            <person name="Barry K."/>
            <person name="Sandor L."/>
            <person name="Lee J."/>
            <person name="Lipzen A."/>
            <person name="Pangilinan J."/>
            <person name="LaButti K."/>
            <person name="Hainaut M."/>
            <person name="Henrissat B."/>
            <person name="Grigoriev I.V."/>
            <person name="Spatafora J.W."/>
            <person name="Aime M.C."/>
        </authorList>
    </citation>
    <scope>NUCLEOTIDE SEQUENCE [LARGE SCALE GENOMIC DNA]</scope>
    <source>
        <strain evidence="2 3">MCA 3882</strain>
    </source>
</reference>
<organism evidence="2 3">
    <name type="scientific">Meira miltonrushii</name>
    <dbReference type="NCBI Taxonomy" id="1280837"/>
    <lineage>
        <taxon>Eukaryota</taxon>
        <taxon>Fungi</taxon>
        <taxon>Dikarya</taxon>
        <taxon>Basidiomycota</taxon>
        <taxon>Ustilaginomycotina</taxon>
        <taxon>Exobasidiomycetes</taxon>
        <taxon>Exobasidiales</taxon>
        <taxon>Brachybasidiaceae</taxon>
        <taxon>Meira</taxon>
    </lineage>
</organism>
<accession>A0A316VI83</accession>
<dbReference type="SUPFAM" id="SSF50475">
    <property type="entry name" value="FMN-binding split barrel"/>
    <property type="match status" value="1"/>
</dbReference>